<comment type="caution">
    <text evidence="1">The sequence shown here is derived from an EMBL/GenBank/DDBJ whole genome shotgun (WGS) entry which is preliminary data.</text>
</comment>
<dbReference type="RefSeq" id="WP_075367385.1">
    <property type="nucleotide sequence ID" value="NZ_MLBF01000090.1"/>
</dbReference>
<name>A0A1Q8QFB0_9FIRM</name>
<proteinExistence type="predicted"/>
<protein>
    <submittedName>
        <fullName evidence="1">Uncharacterized protein</fullName>
    </submittedName>
</protein>
<keyword evidence="2" id="KW-1185">Reference proteome</keyword>
<dbReference type="AlphaFoldDB" id="A0A1Q8QFB0"/>
<reference evidence="1 2" key="1">
    <citation type="submission" date="2016-09" db="EMBL/GenBank/DDBJ databases">
        <title>Complete genome of Desulfosporosinus sp. OL.</title>
        <authorList>
            <person name="Mardanov A."/>
            <person name="Beletsky A."/>
            <person name="Panova A."/>
            <person name="Karnachuk O."/>
            <person name="Ravin N."/>
        </authorList>
    </citation>
    <scope>NUCLEOTIDE SEQUENCE [LARGE SCALE GENOMIC DNA]</scope>
    <source>
        <strain evidence="1 2">OL</strain>
    </source>
</reference>
<evidence type="ECO:0000313" key="1">
    <source>
        <dbReference type="EMBL" id="OLN26037.1"/>
    </source>
</evidence>
<dbReference type="STRING" id="1888891.DSOL_5152"/>
<accession>A0A1Q8QFB0</accession>
<gene>
    <name evidence="1" type="ORF">DSOL_5152</name>
</gene>
<evidence type="ECO:0000313" key="2">
    <source>
        <dbReference type="Proteomes" id="UP000186102"/>
    </source>
</evidence>
<dbReference type="Proteomes" id="UP000186102">
    <property type="component" value="Unassembled WGS sequence"/>
</dbReference>
<dbReference type="EMBL" id="MLBF01000090">
    <property type="protein sequence ID" value="OLN26037.1"/>
    <property type="molecule type" value="Genomic_DNA"/>
</dbReference>
<organism evidence="1 2">
    <name type="scientific">Desulfosporosinus metallidurans</name>
    <dbReference type="NCBI Taxonomy" id="1888891"/>
    <lineage>
        <taxon>Bacteria</taxon>
        <taxon>Bacillati</taxon>
        <taxon>Bacillota</taxon>
        <taxon>Clostridia</taxon>
        <taxon>Eubacteriales</taxon>
        <taxon>Desulfitobacteriaceae</taxon>
        <taxon>Desulfosporosinus</taxon>
    </lineage>
</organism>
<sequence>MVRLEDGWGEQMDDVALELLKACREAESTIRCAVAILEIQGSIKRHQNLEVFRLRLHELRSAIAKAESVK</sequence>